<dbReference type="AlphaFoldDB" id="A0A919TTJ6"/>
<organism evidence="1 2">
    <name type="scientific">Paractinoplanes tereljensis</name>
    <dbReference type="NCBI Taxonomy" id="571912"/>
    <lineage>
        <taxon>Bacteria</taxon>
        <taxon>Bacillati</taxon>
        <taxon>Actinomycetota</taxon>
        <taxon>Actinomycetes</taxon>
        <taxon>Micromonosporales</taxon>
        <taxon>Micromonosporaceae</taxon>
        <taxon>Paractinoplanes</taxon>
    </lineage>
</organism>
<sequence>MAKPTKRQLLEAVAELLGDGPGPVETRKQTLVYGHGPIRHELSIGSGGGGGMLGWSVDAVDQEFDPLLAELGGVRVEIWRPDRTTVRAGIPGVPALYEYPWPATRAELPASVFMADVRQYAPGSVRFVVDRADLGRLLLAGDHIHRGELWASLWPNGLPGRTAKALTYARLTGDTALERRALDVLDREGDPFREAVSHFAKDYAKVSGVDLGDVIIGR</sequence>
<protein>
    <submittedName>
        <fullName evidence="1">Uncharacterized protein</fullName>
    </submittedName>
</protein>
<evidence type="ECO:0000313" key="2">
    <source>
        <dbReference type="Proteomes" id="UP000623608"/>
    </source>
</evidence>
<accession>A0A919TTJ6</accession>
<name>A0A919TTJ6_9ACTN</name>
<dbReference type="Proteomes" id="UP000623608">
    <property type="component" value="Unassembled WGS sequence"/>
</dbReference>
<evidence type="ECO:0000313" key="1">
    <source>
        <dbReference type="EMBL" id="GIF21771.1"/>
    </source>
</evidence>
<reference evidence="1" key="1">
    <citation type="submission" date="2021-01" db="EMBL/GenBank/DDBJ databases">
        <title>Whole genome shotgun sequence of Actinoplanes tereljensis NBRC 105297.</title>
        <authorList>
            <person name="Komaki H."/>
            <person name="Tamura T."/>
        </authorList>
    </citation>
    <scope>NUCLEOTIDE SEQUENCE</scope>
    <source>
        <strain evidence="1">NBRC 105297</strain>
    </source>
</reference>
<dbReference type="EMBL" id="BOMY01000031">
    <property type="protein sequence ID" value="GIF21771.1"/>
    <property type="molecule type" value="Genomic_DNA"/>
</dbReference>
<comment type="caution">
    <text evidence="1">The sequence shown here is derived from an EMBL/GenBank/DDBJ whole genome shotgun (WGS) entry which is preliminary data.</text>
</comment>
<dbReference type="RefSeq" id="WP_203808633.1">
    <property type="nucleotide sequence ID" value="NZ_BOMY01000031.1"/>
</dbReference>
<gene>
    <name evidence="1" type="ORF">Ate02nite_45010</name>
</gene>
<proteinExistence type="predicted"/>
<keyword evidence="2" id="KW-1185">Reference proteome</keyword>